<evidence type="ECO:0000256" key="2">
    <source>
        <dbReference type="ARBA" id="ARBA00022771"/>
    </source>
</evidence>
<dbReference type="EMBL" id="CADCUE010000118">
    <property type="protein sequence ID" value="CAA9332849.1"/>
    <property type="molecule type" value="Genomic_DNA"/>
</dbReference>
<feature type="transmembrane region" description="Helical" evidence="4">
    <location>
        <begin position="135"/>
        <end position="156"/>
    </location>
</feature>
<keyword evidence="1" id="KW-0479">Metal-binding</keyword>
<protein>
    <recommendedName>
        <fullName evidence="5">RanBP2-type domain-containing protein</fullName>
    </recommendedName>
</protein>
<sequence length="157" mass="15793">MRRLQDLPVAADVADVEQRTAVGARCARCSASVRPGAPWCTQCYAPAGAPAAPAPEVRPAPATGLPVVEPVGSAPLAATSTGTWPCSTCSHPNDLALPACGACGTPFLAAVRDDRPTVVLPVVGDVLALSAPRRVALALGAVVVLLLLTCVLALLLA</sequence>
<reference evidence="6" key="1">
    <citation type="submission" date="2020-02" db="EMBL/GenBank/DDBJ databases">
        <authorList>
            <person name="Meier V. D."/>
        </authorList>
    </citation>
    <scope>NUCLEOTIDE SEQUENCE</scope>
    <source>
        <strain evidence="6">AVDCRST_MAG16</strain>
    </source>
</reference>
<name>A0A6J4LG33_9ACTN</name>
<gene>
    <name evidence="6" type="ORF">AVDCRST_MAG16-1343</name>
</gene>
<feature type="domain" description="RanBP2-type" evidence="5">
    <location>
        <begin position="80"/>
        <end position="109"/>
    </location>
</feature>
<accession>A0A6J4LG33</accession>
<proteinExistence type="predicted"/>
<evidence type="ECO:0000259" key="5">
    <source>
        <dbReference type="PROSITE" id="PS50199"/>
    </source>
</evidence>
<dbReference type="InterPro" id="IPR001876">
    <property type="entry name" value="Znf_RanBP2"/>
</dbReference>
<dbReference type="AlphaFoldDB" id="A0A6J4LG33"/>
<dbReference type="PROSITE" id="PS50199">
    <property type="entry name" value="ZF_RANBP2_2"/>
    <property type="match status" value="1"/>
</dbReference>
<dbReference type="PROSITE" id="PS01358">
    <property type="entry name" value="ZF_RANBP2_1"/>
    <property type="match status" value="1"/>
</dbReference>
<keyword evidence="2" id="KW-0863">Zinc-finger</keyword>
<keyword evidence="4" id="KW-0472">Membrane</keyword>
<dbReference type="GO" id="GO:0008270">
    <property type="term" value="F:zinc ion binding"/>
    <property type="evidence" value="ECO:0007669"/>
    <property type="project" value="UniProtKB-KW"/>
</dbReference>
<organism evidence="6">
    <name type="scientific">uncultured Frankineae bacterium</name>
    <dbReference type="NCBI Taxonomy" id="437475"/>
    <lineage>
        <taxon>Bacteria</taxon>
        <taxon>Bacillati</taxon>
        <taxon>Actinomycetota</taxon>
        <taxon>Actinomycetes</taxon>
        <taxon>Frankiales</taxon>
        <taxon>environmental samples</taxon>
    </lineage>
</organism>
<evidence type="ECO:0000256" key="3">
    <source>
        <dbReference type="ARBA" id="ARBA00022833"/>
    </source>
</evidence>
<keyword evidence="4" id="KW-0812">Transmembrane</keyword>
<evidence type="ECO:0000256" key="4">
    <source>
        <dbReference type="SAM" id="Phobius"/>
    </source>
</evidence>
<evidence type="ECO:0000256" key="1">
    <source>
        <dbReference type="ARBA" id="ARBA00022723"/>
    </source>
</evidence>
<keyword evidence="3" id="KW-0862">Zinc</keyword>
<evidence type="ECO:0000313" key="6">
    <source>
        <dbReference type="EMBL" id="CAA9332849.1"/>
    </source>
</evidence>
<keyword evidence="4" id="KW-1133">Transmembrane helix</keyword>